<reference evidence="7 8" key="2">
    <citation type="journal article" date="2022" name="Mol. Biol. Evol.">
        <title>Comparative Genomics Reveals Insights into the Divergent Evolution of Astigmatic Mites and Household Pest Adaptations.</title>
        <authorList>
            <person name="Xiong Q."/>
            <person name="Wan A.T."/>
            <person name="Liu X."/>
            <person name="Fung C.S."/>
            <person name="Xiao X."/>
            <person name="Malainual N."/>
            <person name="Hou J."/>
            <person name="Wang L."/>
            <person name="Wang M."/>
            <person name="Yang K.Y."/>
            <person name="Cui Y."/>
            <person name="Leung E.L."/>
            <person name="Nong W."/>
            <person name="Shin S.K."/>
            <person name="Au S.W."/>
            <person name="Jeong K.Y."/>
            <person name="Chew F.T."/>
            <person name="Hui J.H."/>
            <person name="Leung T.F."/>
            <person name="Tungtrongchitr A."/>
            <person name="Zhong N."/>
            <person name="Liu Z."/>
            <person name="Tsui S.K."/>
        </authorList>
    </citation>
    <scope>NUCLEOTIDE SEQUENCE [LARGE SCALE GENOMIC DNA]</scope>
    <source>
        <strain evidence="7">Derp</strain>
    </source>
</reference>
<evidence type="ECO:0000256" key="5">
    <source>
        <dbReference type="SAM" id="MobiDB-lite"/>
    </source>
</evidence>
<feature type="compositionally biased region" description="Basic and acidic residues" evidence="5">
    <location>
        <begin position="10"/>
        <end position="23"/>
    </location>
</feature>
<dbReference type="InterPro" id="IPR036236">
    <property type="entry name" value="Znf_C2H2_sf"/>
</dbReference>
<dbReference type="EMBL" id="NJHN03000111">
    <property type="protein sequence ID" value="KAH9414396.1"/>
    <property type="molecule type" value="Genomic_DNA"/>
</dbReference>
<feature type="domain" description="C2H2-type" evidence="6">
    <location>
        <begin position="286"/>
        <end position="315"/>
    </location>
</feature>
<dbReference type="PANTHER" id="PTHR23235">
    <property type="entry name" value="KRUEPPEL-LIKE TRANSCRIPTION FACTOR"/>
    <property type="match status" value="1"/>
</dbReference>
<evidence type="ECO:0000256" key="4">
    <source>
        <dbReference type="PROSITE-ProRule" id="PRU00042"/>
    </source>
</evidence>
<dbReference type="InterPro" id="IPR013087">
    <property type="entry name" value="Znf_C2H2_type"/>
</dbReference>
<feature type="region of interest" description="Disordered" evidence="5">
    <location>
        <begin position="222"/>
        <end position="255"/>
    </location>
</feature>
<keyword evidence="1" id="KW-0479">Metal-binding</keyword>
<proteinExistence type="predicted"/>
<sequence length="382" mass="44472">MNPNKSIFRPWDHHSNQNDERIQKSSNESSSIQSISIQSNNYLDEKIHSFPKHIGKEEKRMKKLHHRQQQNSQPTKFPSTTTTTQPSSSSSSLTINDQYYRSMTQEFFNNFLNHQQSAQQFQYGPSFGCSEYFFEQYFHHYYHHHHPQQQNSMINSGQIDSSRNFQNFFENYFNPVNFPIMQNYDFLPKTATSSASSASTMFPVNNFDLDLIKNSMTKLNCQQQQQQQPETTITSTTTSTATSTTANNVMKKQRPKRFQCPHCQVSFSNNGQLKGHIRIHTGERPFICDHQNCGKTFTRNEELTRHKRIHTGLRPFSCNHCNKRFGRKDHLKKHVKTHQRPPQLPTSFLTRPSLTSSSSLSMTLANFPTNIVSTLSMPYPWK</sequence>
<keyword evidence="3" id="KW-0862">Zinc</keyword>
<evidence type="ECO:0000256" key="1">
    <source>
        <dbReference type="ARBA" id="ARBA00022723"/>
    </source>
</evidence>
<dbReference type="SUPFAM" id="SSF57667">
    <property type="entry name" value="beta-beta-alpha zinc fingers"/>
    <property type="match status" value="2"/>
</dbReference>
<evidence type="ECO:0000313" key="7">
    <source>
        <dbReference type="EMBL" id="KAH9414396.1"/>
    </source>
</evidence>
<evidence type="ECO:0000259" key="6">
    <source>
        <dbReference type="PROSITE" id="PS50157"/>
    </source>
</evidence>
<dbReference type="SMART" id="SM00355">
    <property type="entry name" value="ZnF_C2H2"/>
    <property type="match status" value="3"/>
</dbReference>
<feature type="region of interest" description="Disordered" evidence="5">
    <location>
        <begin position="1"/>
        <end position="34"/>
    </location>
</feature>
<evidence type="ECO:0000256" key="3">
    <source>
        <dbReference type="ARBA" id="ARBA00022833"/>
    </source>
</evidence>
<dbReference type="Pfam" id="PF00096">
    <property type="entry name" value="zf-C2H2"/>
    <property type="match status" value="3"/>
</dbReference>
<organism evidence="7 8">
    <name type="scientific">Dermatophagoides pteronyssinus</name>
    <name type="common">European house dust mite</name>
    <dbReference type="NCBI Taxonomy" id="6956"/>
    <lineage>
        <taxon>Eukaryota</taxon>
        <taxon>Metazoa</taxon>
        <taxon>Ecdysozoa</taxon>
        <taxon>Arthropoda</taxon>
        <taxon>Chelicerata</taxon>
        <taxon>Arachnida</taxon>
        <taxon>Acari</taxon>
        <taxon>Acariformes</taxon>
        <taxon>Sarcoptiformes</taxon>
        <taxon>Astigmata</taxon>
        <taxon>Psoroptidia</taxon>
        <taxon>Analgoidea</taxon>
        <taxon>Pyroglyphidae</taxon>
        <taxon>Dermatophagoidinae</taxon>
        <taxon>Dermatophagoides</taxon>
    </lineage>
</organism>
<dbReference type="Proteomes" id="UP000887458">
    <property type="component" value="Unassembled WGS sequence"/>
</dbReference>
<keyword evidence="2 4" id="KW-0863">Zinc-finger</keyword>
<comment type="caution">
    <text evidence="7">The sequence shown here is derived from an EMBL/GenBank/DDBJ whole genome shotgun (WGS) entry which is preliminary data.</text>
</comment>
<gene>
    <name evidence="7" type="ORF">DERP_012046</name>
</gene>
<dbReference type="PROSITE" id="PS50157">
    <property type="entry name" value="ZINC_FINGER_C2H2_2"/>
    <property type="match status" value="3"/>
</dbReference>
<reference evidence="7 8" key="1">
    <citation type="journal article" date="2018" name="J. Allergy Clin. Immunol.">
        <title>High-quality assembly of Dermatophagoides pteronyssinus genome and transcriptome reveals a wide range of novel allergens.</title>
        <authorList>
            <person name="Liu X.Y."/>
            <person name="Yang K.Y."/>
            <person name="Wang M.Q."/>
            <person name="Kwok J.S."/>
            <person name="Zeng X."/>
            <person name="Yang Z."/>
            <person name="Xiao X.J."/>
            <person name="Lau C.P."/>
            <person name="Li Y."/>
            <person name="Huang Z.M."/>
            <person name="Ba J.G."/>
            <person name="Yim A.K."/>
            <person name="Ouyang C.Y."/>
            <person name="Ngai S.M."/>
            <person name="Chan T.F."/>
            <person name="Leung E.L."/>
            <person name="Liu L."/>
            <person name="Liu Z.G."/>
            <person name="Tsui S.K."/>
        </authorList>
    </citation>
    <scope>NUCLEOTIDE SEQUENCE [LARGE SCALE GENOMIC DNA]</scope>
    <source>
        <strain evidence="7">Derp</strain>
    </source>
</reference>
<keyword evidence="8" id="KW-1185">Reference proteome</keyword>
<name>A0ABQ8IVP6_DERPT</name>
<dbReference type="PANTHER" id="PTHR23235:SF139">
    <property type="entry name" value="HUCKEBEIN"/>
    <property type="match status" value="1"/>
</dbReference>
<accession>A0ABQ8IVP6</accession>
<feature type="compositionally biased region" description="Low complexity" evidence="5">
    <location>
        <begin position="222"/>
        <end position="245"/>
    </location>
</feature>
<dbReference type="PROSITE" id="PS00028">
    <property type="entry name" value="ZINC_FINGER_C2H2_1"/>
    <property type="match status" value="3"/>
</dbReference>
<evidence type="ECO:0000256" key="2">
    <source>
        <dbReference type="ARBA" id="ARBA00022771"/>
    </source>
</evidence>
<feature type="compositionally biased region" description="Low complexity" evidence="5">
    <location>
        <begin position="72"/>
        <end position="93"/>
    </location>
</feature>
<feature type="domain" description="C2H2-type" evidence="6">
    <location>
        <begin position="258"/>
        <end position="285"/>
    </location>
</feature>
<feature type="region of interest" description="Disordered" evidence="5">
    <location>
        <begin position="60"/>
        <end position="93"/>
    </location>
</feature>
<protein>
    <recommendedName>
        <fullName evidence="6">C2H2-type domain-containing protein</fullName>
    </recommendedName>
</protein>
<dbReference type="Gene3D" id="3.30.160.60">
    <property type="entry name" value="Classic Zinc Finger"/>
    <property type="match status" value="3"/>
</dbReference>
<feature type="domain" description="C2H2-type" evidence="6">
    <location>
        <begin position="316"/>
        <end position="343"/>
    </location>
</feature>
<evidence type="ECO:0000313" key="8">
    <source>
        <dbReference type="Proteomes" id="UP000887458"/>
    </source>
</evidence>
<feature type="compositionally biased region" description="Low complexity" evidence="5">
    <location>
        <begin position="24"/>
        <end position="34"/>
    </location>
</feature>